<evidence type="ECO:0000256" key="2">
    <source>
        <dbReference type="ARBA" id="ARBA00023121"/>
    </source>
</evidence>
<dbReference type="GO" id="GO:0008289">
    <property type="term" value="F:lipid binding"/>
    <property type="evidence" value="ECO:0007669"/>
    <property type="project" value="UniProtKB-KW"/>
</dbReference>
<evidence type="ECO:0000256" key="1">
    <source>
        <dbReference type="ARBA" id="ARBA00008390"/>
    </source>
</evidence>
<feature type="domain" description="Lipocalin/cytosolic fatty-acid binding" evidence="3">
    <location>
        <begin position="6"/>
        <end position="133"/>
    </location>
</feature>
<comment type="similarity">
    <text evidence="1">Belongs to the calycin superfamily. Fatty-acid binding protein (FABP) family.</text>
</comment>
<dbReference type="InterPro" id="IPR012674">
    <property type="entry name" value="Calycin"/>
</dbReference>
<dbReference type="PRINTS" id="PR00178">
    <property type="entry name" value="FATTYACIDBP"/>
</dbReference>
<evidence type="ECO:0000313" key="4">
    <source>
        <dbReference type="EMBL" id="ACO10338.1"/>
    </source>
</evidence>
<accession>C1BMT5</accession>
<sequence length="135" mass="15295">MVQFEGVYKRTKNENYDAFLAKIGLNFLIRKAACLSSATLTISKSPEDKWVFKTETTMRTTVMEFKVGEDWVETVQGGYKVDNSASLEGNKLTIIQKPQDGPGKMITIVREFSDEGISVTMTLEEVVCTQYYTRQ</sequence>
<dbReference type="AlphaFoldDB" id="C1BMT5"/>
<dbReference type="EMBL" id="BT075914">
    <property type="protein sequence ID" value="ACO10338.1"/>
    <property type="molecule type" value="mRNA"/>
</dbReference>
<evidence type="ECO:0000259" key="3">
    <source>
        <dbReference type="Pfam" id="PF00061"/>
    </source>
</evidence>
<organism evidence="4">
    <name type="scientific">Caligus rogercresseyi</name>
    <name type="common">Sea louse</name>
    <dbReference type="NCBI Taxonomy" id="217165"/>
    <lineage>
        <taxon>Eukaryota</taxon>
        <taxon>Metazoa</taxon>
        <taxon>Ecdysozoa</taxon>
        <taxon>Arthropoda</taxon>
        <taxon>Crustacea</taxon>
        <taxon>Multicrustacea</taxon>
        <taxon>Hexanauplia</taxon>
        <taxon>Copepoda</taxon>
        <taxon>Siphonostomatoida</taxon>
        <taxon>Caligidae</taxon>
        <taxon>Caligus</taxon>
    </lineage>
</organism>
<dbReference type="InterPro" id="IPR031259">
    <property type="entry name" value="ILBP"/>
</dbReference>
<dbReference type="Pfam" id="PF00061">
    <property type="entry name" value="Lipocalin"/>
    <property type="match status" value="1"/>
</dbReference>
<dbReference type="CDD" id="cd00742">
    <property type="entry name" value="FABP"/>
    <property type="match status" value="1"/>
</dbReference>
<protein>
    <submittedName>
        <fullName evidence="4">Cellular retinoic acid-binding protein 2</fullName>
    </submittedName>
</protein>
<dbReference type="SUPFAM" id="SSF50814">
    <property type="entry name" value="Lipocalins"/>
    <property type="match status" value="1"/>
</dbReference>
<reference evidence="4" key="1">
    <citation type="submission" date="2009-03" db="EMBL/GenBank/DDBJ databases">
        <title>Caligus rogercresseyi ESTs and full-length cDNAs.</title>
        <authorList>
            <person name="Yasuike M."/>
            <person name="von Schalburg K."/>
            <person name="Cooper G."/>
            <person name="Leong J."/>
            <person name="Jones S.R.M."/>
            <person name="Koop B.F."/>
        </authorList>
    </citation>
    <scope>NUCLEOTIDE SEQUENCE</scope>
    <source>
        <tissue evidence="4">Whole tissue</tissue>
    </source>
</reference>
<keyword evidence="2" id="KW-0446">Lipid-binding</keyword>
<dbReference type="PANTHER" id="PTHR11955">
    <property type="entry name" value="FATTY ACID BINDING PROTEIN"/>
    <property type="match status" value="1"/>
</dbReference>
<name>C1BMT5_CALRO</name>
<proteinExistence type="evidence at transcript level"/>
<dbReference type="InterPro" id="IPR000463">
    <property type="entry name" value="Fatty_acid-bd"/>
</dbReference>
<gene>
    <name evidence="4" type="primary">RABP2</name>
</gene>
<dbReference type="InterPro" id="IPR000566">
    <property type="entry name" value="Lipocln_cytosolic_FA-bd_dom"/>
</dbReference>
<dbReference type="Gene3D" id="2.40.128.20">
    <property type="match status" value="1"/>
</dbReference>